<evidence type="ECO:0008006" key="3">
    <source>
        <dbReference type="Google" id="ProtNLM"/>
    </source>
</evidence>
<evidence type="ECO:0000313" key="1">
    <source>
        <dbReference type="EMBL" id="MBD2534299.1"/>
    </source>
</evidence>
<accession>A0ABR8E164</accession>
<organism evidence="1 2">
    <name type="scientific">Nostoc flagelliforme FACHB-838</name>
    <dbReference type="NCBI Taxonomy" id="2692904"/>
    <lineage>
        <taxon>Bacteria</taxon>
        <taxon>Bacillati</taxon>
        <taxon>Cyanobacteriota</taxon>
        <taxon>Cyanophyceae</taxon>
        <taxon>Nostocales</taxon>
        <taxon>Nostocaceae</taxon>
        <taxon>Nostoc</taxon>
    </lineage>
</organism>
<gene>
    <name evidence="1" type="ORF">H6G97_34180</name>
</gene>
<sequence>MIDSKPKSAVVERMGCDSVVFARQLFAVTSGNFRNIQARARVSQLERVLSKEFRGENR</sequence>
<keyword evidence="2" id="KW-1185">Reference proteome</keyword>
<protein>
    <recommendedName>
        <fullName evidence="3">Transposase</fullName>
    </recommendedName>
</protein>
<reference evidence="1 2" key="1">
    <citation type="journal article" date="2020" name="ISME J.">
        <title>Comparative genomics reveals insights into cyanobacterial evolution and habitat adaptation.</title>
        <authorList>
            <person name="Chen M.Y."/>
            <person name="Teng W.K."/>
            <person name="Zhao L."/>
            <person name="Hu C.X."/>
            <person name="Zhou Y.K."/>
            <person name="Han B.P."/>
            <person name="Song L.R."/>
            <person name="Shu W.S."/>
        </authorList>
    </citation>
    <scope>NUCLEOTIDE SEQUENCE [LARGE SCALE GENOMIC DNA]</scope>
    <source>
        <strain evidence="1 2">FACHB-838</strain>
    </source>
</reference>
<dbReference type="EMBL" id="JACJSI010000151">
    <property type="protein sequence ID" value="MBD2534299.1"/>
    <property type="molecule type" value="Genomic_DNA"/>
</dbReference>
<name>A0ABR8E164_9NOSO</name>
<evidence type="ECO:0000313" key="2">
    <source>
        <dbReference type="Proteomes" id="UP000623440"/>
    </source>
</evidence>
<dbReference type="Proteomes" id="UP000623440">
    <property type="component" value="Unassembled WGS sequence"/>
</dbReference>
<proteinExistence type="predicted"/>
<comment type="caution">
    <text evidence="1">The sequence shown here is derived from an EMBL/GenBank/DDBJ whole genome shotgun (WGS) entry which is preliminary data.</text>
</comment>